<keyword evidence="1" id="KW-1133">Transmembrane helix</keyword>
<name>B8H6X9_PSECP</name>
<evidence type="ECO:0000256" key="1">
    <source>
        <dbReference type="SAM" id="Phobius"/>
    </source>
</evidence>
<feature type="transmembrane region" description="Helical" evidence="1">
    <location>
        <begin position="108"/>
        <end position="128"/>
    </location>
</feature>
<accession>B8H6X9</accession>
<evidence type="ECO:0000313" key="2">
    <source>
        <dbReference type="EMBL" id="ACL39700.1"/>
    </source>
</evidence>
<dbReference type="AlphaFoldDB" id="B8H6X9"/>
<evidence type="ECO:0000313" key="3">
    <source>
        <dbReference type="Proteomes" id="UP000002505"/>
    </source>
</evidence>
<keyword evidence="1" id="KW-0472">Membrane</keyword>
<keyword evidence="1" id="KW-0812">Transmembrane</keyword>
<organism evidence="2 3">
    <name type="scientific">Pseudarthrobacter chlorophenolicus (strain ATCC 700700 / DSM 12829 / CIP 107037 / JCM 12360 / KCTC 9906 / NCIMB 13794 / A6)</name>
    <name type="common">Arthrobacter chlorophenolicus</name>
    <dbReference type="NCBI Taxonomy" id="452863"/>
    <lineage>
        <taxon>Bacteria</taxon>
        <taxon>Bacillati</taxon>
        <taxon>Actinomycetota</taxon>
        <taxon>Actinomycetes</taxon>
        <taxon>Micrococcales</taxon>
        <taxon>Micrococcaceae</taxon>
        <taxon>Pseudarthrobacter</taxon>
    </lineage>
</organism>
<sequence length="181" mass="19632">MPRLFDPVLSWSLAGAAVFALPSCLMLMLEMHPGTMYPDHLAGAFTVVAAGILLLIRPSSAPGPRKRLPEAHVAAFRYAVRSGVLPLTSLFSDWSGELAHHRFLLKSALRGLPGVTWAVLIMDLYGMLAYTKDVAFFLSCALAAAGFSLAAFSRATIALTNVFALEHHLRHQQQLLDAPHV</sequence>
<feature type="transmembrane region" description="Helical" evidence="1">
    <location>
        <begin position="134"/>
        <end position="152"/>
    </location>
</feature>
<dbReference type="EMBL" id="CP001341">
    <property type="protein sequence ID" value="ACL39700.1"/>
    <property type="molecule type" value="Genomic_DNA"/>
</dbReference>
<dbReference type="KEGG" id="ach:Achl_1717"/>
<protein>
    <submittedName>
        <fullName evidence="2">Uncharacterized protein</fullName>
    </submittedName>
</protein>
<feature type="transmembrane region" description="Helical" evidence="1">
    <location>
        <begin position="36"/>
        <end position="56"/>
    </location>
</feature>
<reference evidence="2" key="1">
    <citation type="submission" date="2009-01" db="EMBL/GenBank/DDBJ databases">
        <title>Complete sequence of chromosome of Arthrobacter chlorophenolicus A6.</title>
        <authorList>
            <consortium name="US DOE Joint Genome Institute"/>
            <person name="Lucas S."/>
            <person name="Copeland A."/>
            <person name="Lapidus A."/>
            <person name="Glavina del Rio T."/>
            <person name="Tice H."/>
            <person name="Bruce D."/>
            <person name="Goodwin L."/>
            <person name="Pitluck S."/>
            <person name="Goltsman E."/>
            <person name="Clum A."/>
            <person name="Larimer F."/>
            <person name="Land M."/>
            <person name="Hauser L."/>
            <person name="Kyrpides N."/>
            <person name="Mikhailova N."/>
            <person name="Jansson J."/>
            <person name="Richardson P."/>
        </authorList>
    </citation>
    <scope>NUCLEOTIDE SEQUENCE [LARGE SCALE GENOMIC DNA]</scope>
    <source>
        <strain evidence="2">A6</strain>
    </source>
</reference>
<dbReference type="Proteomes" id="UP000002505">
    <property type="component" value="Chromosome"/>
</dbReference>
<keyword evidence="3" id="KW-1185">Reference proteome</keyword>
<dbReference type="HOGENOM" id="CLU_1486154_0_0_11"/>
<dbReference type="STRING" id="452863.Achl_1717"/>
<proteinExistence type="predicted"/>
<gene>
    <name evidence="2" type="ordered locus">Achl_1717</name>
</gene>